<reference evidence="2" key="1">
    <citation type="submission" date="2017-02" db="EMBL/GenBank/DDBJ databases">
        <authorList>
            <person name="Varghese N."/>
            <person name="Submissions S."/>
        </authorList>
    </citation>
    <scope>NUCLEOTIDE SEQUENCE [LARGE SCALE GENOMIC DNA]</scope>
    <source>
        <strain evidence="2">DSM 22270</strain>
    </source>
</reference>
<keyword evidence="2" id="KW-1185">Reference proteome</keyword>
<name>A0A1T5GK32_9BACT</name>
<dbReference type="EMBL" id="FUZA01000006">
    <property type="protein sequence ID" value="SKC08749.1"/>
    <property type="molecule type" value="Genomic_DNA"/>
</dbReference>
<dbReference type="AlphaFoldDB" id="A0A1T5GK32"/>
<proteinExistence type="predicted"/>
<protein>
    <submittedName>
        <fullName evidence="1">Uncharacterized protein</fullName>
    </submittedName>
</protein>
<organism evidence="1 2">
    <name type="scientific">Dyadobacter psychrophilus</name>
    <dbReference type="NCBI Taxonomy" id="651661"/>
    <lineage>
        <taxon>Bacteria</taxon>
        <taxon>Pseudomonadati</taxon>
        <taxon>Bacteroidota</taxon>
        <taxon>Cytophagia</taxon>
        <taxon>Cytophagales</taxon>
        <taxon>Spirosomataceae</taxon>
        <taxon>Dyadobacter</taxon>
    </lineage>
</organism>
<sequence>MYGLFLLNNSILQLIYCYLPKKAVHNERSAKSYFNYWMVTIPNFRVTGYNTKKRDAKMAPPFNFNTLNEKPALSYFLLRNILSIPSTSSTMESQVLVRDKKE</sequence>
<evidence type="ECO:0000313" key="2">
    <source>
        <dbReference type="Proteomes" id="UP000190897"/>
    </source>
</evidence>
<evidence type="ECO:0000313" key="1">
    <source>
        <dbReference type="EMBL" id="SKC08749.1"/>
    </source>
</evidence>
<gene>
    <name evidence="1" type="ORF">SAMN05660293_04044</name>
</gene>
<accession>A0A1T5GK32</accession>
<dbReference type="Proteomes" id="UP000190897">
    <property type="component" value="Unassembled WGS sequence"/>
</dbReference>